<dbReference type="FunFam" id="3.30.160.60:FF:001498">
    <property type="entry name" value="Zinc finger protein 404"/>
    <property type="match status" value="2"/>
</dbReference>
<dbReference type="PROSITE" id="PS50157">
    <property type="entry name" value="ZINC_FINGER_C2H2_2"/>
    <property type="match status" value="5"/>
</dbReference>
<sequence length="376" mass="43066">MSKVERLSDRVTKLLTVAVHEVLEVVRETVSEYQEKTAQTQRENERLRRRVQELQDQLDKDSTSILFSLCLIIQSKSKLGQIIAFLRPLTFEQIFTFALCSAYLFSMSHCFVQITASSEQEGPSVFSQQLNAVVEDNLALKQEPPADVHETPCPSYIKTEMERSEYPVVDEAVLQTDFFSCADSNFQITRSEVRPELVAAGPEFPVTPPCVNAEALNAFERHGCLLCGKTFSRVGNLRIHQRCHTGEKPYGCLHCGRRFSHSGNLQKHKRVHTGERPYRCPQCSKSFCQSSHLKKHQMIHTGRHRPYRCLVCGRGFSQAGDLKKHKRVHTGEKPYYCIQCGKSFSRGENLKRHQKIHIGELLRRQHAWRDNHGLTT</sequence>
<reference evidence="14" key="5">
    <citation type="submission" date="2025-09" db="UniProtKB">
        <authorList>
            <consortium name="Ensembl"/>
        </authorList>
    </citation>
    <scope>IDENTIFICATION</scope>
</reference>
<dbReference type="InterPro" id="IPR036236">
    <property type="entry name" value="Znf_C2H2_sf"/>
</dbReference>
<accession>A0A4W4HHN9</accession>
<dbReference type="GO" id="GO:0003677">
    <property type="term" value="F:DNA binding"/>
    <property type="evidence" value="ECO:0007669"/>
    <property type="project" value="UniProtKB-KW"/>
</dbReference>
<evidence type="ECO:0000256" key="4">
    <source>
        <dbReference type="ARBA" id="ARBA00022737"/>
    </source>
</evidence>
<keyword evidence="12" id="KW-0175">Coiled coil</keyword>
<keyword evidence="4" id="KW-0677">Repeat</keyword>
<evidence type="ECO:0000256" key="10">
    <source>
        <dbReference type="ARBA" id="ARBA00023242"/>
    </source>
</evidence>
<evidence type="ECO:0000256" key="3">
    <source>
        <dbReference type="ARBA" id="ARBA00022723"/>
    </source>
</evidence>
<dbReference type="AlphaFoldDB" id="A0A4W4HHN9"/>
<dbReference type="PANTHER" id="PTHR24394">
    <property type="entry name" value="ZINC FINGER PROTEIN"/>
    <property type="match status" value="1"/>
</dbReference>
<evidence type="ECO:0000256" key="11">
    <source>
        <dbReference type="PROSITE-ProRule" id="PRU00042"/>
    </source>
</evidence>
<feature type="domain" description="C2H2-type" evidence="13">
    <location>
        <begin position="335"/>
        <end position="362"/>
    </location>
</feature>
<evidence type="ECO:0000256" key="5">
    <source>
        <dbReference type="ARBA" id="ARBA00022771"/>
    </source>
</evidence>
<feature type="domain" description="C2H2-type" evidence="13">
    <location>
        <begin position="278"/>
        <end position="305"/>
    </location>
</feature>
<dbReference type="PANTHER" id="PTHR24394:SF48">
    <property type="entry name" value="ZINC FINGER PROTEIN 771"/>
    <property type="match status" value="1"/>
</dbReference>
<dbReference type="InterPro" id="IPR013087">
    <property type="entry name" value="Znf_C2H2_type"/>
</dbReference>
<keyword evidence="8" id="KW-0238">DNA-binding</keyword>
<dbReference type="SUPFAM" id="SSF57667">
    <property type="entry name" value="beta-beta-alpha zinc fingers"/>
    <property type="match status" value="3"/>
</dbReference>
<dbReference type="SMART" id="SM00355">
    <property type="entry name" value="ZnF_C2H2"/>
    <property type="match status" value="5"/>
</dbReference>
<evidence type="ECO:0000313" key="15">
    <source>
        <dbReference type="Proteomes" id="UP000314983"/>
    </source>
</evidence>
<comment type="subcellular location">
    <subcellularLocation>
        <location evidence="1">Nucleus</location>
    </subcellularLocation>
</comment>
<proteinExistence type="inferred from homology"/>
<keyword evidence="10" id="KW-0539">Nucleus</keyword>
<dbReference type="Ensembl" id="ENSEEET00000048743.2">
    <property type="protein sequence ID" value="ENSEEEP00000048213.2"/>
    <property type="gene ID" value="ENSEEEG00000022702.2"/>
</dbReference>
<feature type="domain" description="C2H2-type" evidence="13">
    <location>
        <begin position="222"/>
        <end position="249"/>
    </location>
</feature>
<comment type="similarity">
    <text evidence="2">Belongs to the krueppel C2H2-type zinc-finger protein family.</text>
</comment>
<reference evidence="14" key="3">
    <citation type="submission" date="2020-05" db="EMBL/GenBank/DDBJ databases">
        <title>Electrophorus electricus (electric eel) genome, fEleEle1, primary haplotype.</title>
        <authorList>
            <person name="Myers G."/>
            <person name="Meyer A."/>
            <person name="Fedrigo O."/>
            <person name="Formenti G."/>
            <person name="Rhie A."/>
            <person name="Tracey A."/>
            <person name="Sims Y."/>
            <person name="Jarvis E.D."/>
        </authorList>
    </citation>
    <scope>NUCLEOTIDE SEQUENCE [LARGE SCALE GENOMIC DNA]</scope>
</reference>
<dbReference type="STRING" id="8005.ENSEEEP00000048213"/>
<dbReference type="FunFam" id="3.30.160.60:FF:000358">
    <property type="entry name" value="zinc finger protein 24"/>
    <property type="match status" value="1"/>
</dbReference>
<protein>
    <recommendedName>
        <fullName evidence="13">C2H2-type domain-containing protein</fullName>
    </recommendedName>
</protein>
<evidence type="ECO:0000313" key="14">
    <source>
        <dbReference type="Ensembl" id="ENSEEEP00000048213.2"/>
    </source>
</evidence>
<dbReference type="PROSITE" id="PS00028">
    <property type="entry name" value="ZINC_FINGER_C2H2_1"/>
    <property type="match status" value="5"/>
</dbReference>
<reference evidence="15" key="2">
    <citation type="journal article" date="2017" name="Sci. Adv.">
        <title>A tail of two voltages: Proteomic comparison of the three electric organs of the electric eel.</title>
        <authorList>
            <person name="Traeger L.L."/>
            <person name="Sabat G."/>
            <person name="Barrett-Wilt G.A."/>
            <person name="Wells G.B."/>
            <person name="Sussman M.R."/>
        </authorList>
    </citation>
    <scope>NUCLEOTIDE SEQUENCE [LARGE SCALE GENOMIC DNA]</scope>
</reference>
<dbReference type="Gene3D" id="3.30.160.60">
    <property type="entry name" value="Classic Zinc Finger"/>
    <property type="match status" value="5"/>
</dbReference>
<keyword evidence="15" id="KW-1185">Reference proteome</keyword>
<dbReference type="Proteomes" id="UP000314983">
    <property type="component" value="Chromosome 14"/>
</dbReference>
<keyword evidence="6" id="KW-0862">Zinc</keyword>
<feature type="domain" description="C2H2-type" evidence="13">
    <location>
        <begin position="250"/>
        <end position="277"/>
    </location>
</feature>
<feature type="domain" description="C2H2-type" evidence="13">
    <location>
        <begin position="307"/>
        <end position="334"/>
    </location>
</feature>
<keyword evidence="7" id="KW-0805">Transcription regulation</keyword>
<reference evidence="14" key="4">
    <citation type="submission" date="2025-08" db="UniProtKB">
        <authorList>
            <consortium name="Ensembl"/>
        </authorList>
    </citation>
    <scope>IDENTIFICATION</scope>
</reference>
<organism evidence="14 15">
    <name type="scientific">Electrophorus electricus</name>
    <name type="common">Electric eel</name>
    <name type="synonym">Gymnotus electricus</name>
    <dbReference type="NCBI Taxonomy" id="8005"/>
    <lineage>
        <taxon>Eukaryota</taxon>
        <taxon>Metazoa</taxon>
        <taxon>Chordata</taxon>
        <taxon>Craniata</taxon>
        <taxon>Vertebrata</taxon>
        <taxon>Euteleostomi</taxon>
        <taxon>Actinopterygii</taxon>
        <taxon>Neopterygii</taxon>
        <taxon>Teleostei</taxon>
        <taxon>Ostariophysi</taxon>
        <taxon>Gymnotiformes</taxon>
        <taxon>Gymnotoidei</taxon>
        <taxon>Gymnotidae</taxon>
        <taxon>Electrophorus</taxon>
    </lineage>
</organism>
<dbReference type="Pfam" id="PF00096">
    <property type="entry name" value="zf-C2H2"/>
    <property type="match status" value="5"/>
</dbReference>
<keyword evidence="3" id="KW-0479">Metal-binding</keyword>
<dbReference type="GO" id="GO:0000981">
    <property type="term" value="F:DNA-binding transcription factor activity, RNA polymerase II-specific"/>
    <property type="evidence" value="ECO:0007669"/>
    <property type="project" value="TreeGrafter"/>
</dbReference>
<dbReference type="FunFam" id="3.30.160.60:FF:001954">
    <property type="entry name" value="Zinc finger protein 787"/>
    <property type="match status" value="1"/>
</dbReference>
<evidence type="ECO:0000256" key="12">
    <source>
        <dbReference type="SAM" id="Coils"/>
    </source>
</evidence>
<evidence type="ECO:0000256" key="7">
    <source>
        <dbReference type="ARBA" id="ARBA00023015"/>
    </source>
</evidence>
<dbReference type="GeneTree" id="ENSGT01150000286953"/>
<dbReference type="FunFam" id="3.30.160.60:FF:001270">
    <property type="entry name" value="zinc finger protein 583 isoform X1"/>
    <property type="match status" value="1"/>
</dbReference>
<feature type="coiled-coil region" evidence="12">
    <location>
        <begin position="23"/>
        <end position="64"/>
    </location>
</feature>
<reference evidence="15" key="1">
    <citation type="journal article" date="2014" name="Science">
        <title>Nonhuman genetics. Genomic basis for the convergent evolution of electric organs.</title>
        <authorList>
            <person name="Gallant J.R."/>
            <person name="Traeger L.L."/>
            <person name="Volkening J.D."/>
            <person name="Moffett H."/>
            <person name="Chen P.H."/>
            <person name="Novina C.D."/>
            <person name="Phillips G.N.Jr."/>
            <person name="Anand R."/>
            <person name="Wells G.B."/>
            <person name="Pinch M."/>
            <person name="Guth R."/>
            <person name="Unguez G.A."/>
            <person name="Albert J.S."/>
            <person name="Zakon H.H."/>
            <person name="Samanta M.P."/>
            <person name="Sussman M.R."/>
        </authorList>
    </citation>
    <scope>NUCLEOTIDE SEQUENCE [LARGE SCALE GENOMIC DNA]</scope>
</reference>
<dbReference type="GO" id="GO:0008270">
    <property type="term" value="F:zinc ion binding"/>
    <property type="evidence" value="ECO:0007669"/>
    <property type="project" value="UniProtKB-KW"/>
</dbReference>
<dbReference type="SUPFAM" id="SSF58026">
    <property type="entry name" value="Delta-sleep-inducing peptide immunoreactive peptide"/>
    <property type="match status" value="1"/>
</dbReference>
<dbReference type="GO" id="GO:0005634">
    <property type="term" value="C:nucleus"/>
    <property type="evidence" value="ECO:0007669"/>
    <property type="project" value="UniProtKB-SubCell"/>
</dbReference>
<name>A0A4W4HHN9_ELEEL</name>
<evidence type="ECO:0000256" key="8">
    <source>
        <dbReference type="ARBA" id="ARBA00023125"/>
    </source>
</evidence>
<evidence type="ECO:0000259" key="13">
    <source>
        <dbReference type="PROSITE" id="PS50157"/>
    </source>
</evidence>
<evidence type="ECO:0000256" key="9">
    <source>
        <dbReference type="ARBA" id="ARBA00023163"/>
    </source>
</evidence>
<keyword evidence="9" id="KW-0804">Transcription</keyword>
<evidence type="ECO:0000256" key="2">
    <source>
        <dbReference type="ARBA" id="ARBA00006991"/>
    </source>
</evidence>
<keyword evidence="5 11" id="KW-0863">Zinc-finger</keyword>
<evidence type="ECO:0000256" key="1">
    <source>
        <dbReference type="ARBA" id="ARBA00004123"/>
    </source>
</evidence>
<evidence type="ECO:0000256" key="6">
    <source>
        <dbReference type="ARBA" id="ARBA00022833"/>
    </source>
</evidence>